<dbReference type="HOGENOM" id="CLU_1209057_0_0_0"/>
<dbReference type="STRING" id="383372.Rcas_3700"/>
<proteinExistence type="predicted"/>
<dbReference type="Proteomes" id="UP000000263">
    <property type="component" value="Chromosome"/>
</dbReference>
<accession>A7NQ94</accession>
<dbReference type="EMBL" id="CP000804">
    <property type="protein sequence ID" value="ABU59740.1"/>
    <property type="molecule type" value="Genomic_DNA"/>
</dbReference>
<dbReference type="KEGG" id="rca:Rcas_3700"/>
<dbReference type="AlphaFoldDB" id="A7NQ94"/>
<organism evidence="1 2">
    <name type="scientific">Roseiflexus castenholzii (strain DSM 13941 / HLO8)</name>
    <dbReference type="NCBI Taxonomy" id="383372"/>
    <lineage>
        <taxon>Bacteria</taxon>
        <taxon>Bacillati</taxon>
        <taxon>Chloroflexota</taxon>
        <taxon>Chloroflexia</taxon>
        <taxon>Chloroflexales</taxon>
        <taxon>Roseiflexineae</taxon>
        <taxon>Roseiflexaceae</taxon>
        <taxon>Roseiflexus</taxon>
    </lineage>
</organism>
<dbReference type="NCBIfam" id="NF047558">
    <property type="entry name" value="TPR_END_plus"/>
    <property type="match status" value="1"/>
</dbReference>
<dbReference type="eggNOG" id="COG0714">
    <property type="taxonomic scope" value="Bacteria"/>
</dbReference>
<dbReference type="SUPFAM" id="SSF52540">
    <property type="entry name" value="P-loop containing nucleoside triphosphate hydrolases"/>
    <property type="match status" value="1"/>
</dbReference>
<reference evidence="1 2" key="1">
    <citation type="submission" date="2007-08" db="EMBL/GenBank/DDBJ databases">
        <title>Complete sequence of Roseiflexus castenholzii DSM 13941.</title>
        <authorList>
            <consortium name="US DOE Joint Genome Institute"/>
            <person name="Copeland A."/>
            <person name="Lucas S."/>
            <person name="Lapidus A."/>
            <person name="Barry K."/>
            <person name="Glavina del Rio T."/>
            <person name="Dalin E."/>
            <person name="Tice H."/>
            <person name="Pitluck S."/>
            <person name="Thompson L.S."/>
            <person name="Brettin T."/>
            <person name="Bruce D."/>
            <person name="Detter J.C."/>
            <person name="Han C."/>
            <person name="Tapia R."/>
            <person name="Schmutz J."/>
            <person name="Larimer F."/>
            <person name="Land M."/>
            <person name="Hauser L."/>
            <person name="Kyrpides N."/>
            <person name="Mikhailova N."/>
            <person name="Bryant D.A."/>
            <person name="Hanada S."/>
            <person name="Tsukatani Y."/>
            <person name="Richardson P."/>
        </authorList>
    </citation>
    <scope>NUCLEOTIDE SEQUENCE [LARGE SCALE GENOMIC DNA]</scope>
    <source>
        <strain evidence="2">DSM 13941 / HLO8</strain>
    </source>
</reference>
<evidence type="ECO:0000313" key="2">
    <source>
        <dbReference type="Proteomes" id="UP000000263"/>
    </source>
</evidence>
<name>A7NQ94_ROSCS</name>
<dbReference type="RefSeq" id="WP_012122163.1">
    <property type="nucleotide sequence ID" value="NC_009767.1"/>
</dbReference>
<dbReference type="OrthoDB" id="165450at2"/>
<dbReference type="InterPro" id="IPR027417">
    <property type="entry name" value="P-loop_NTPase"/>
</dbReference>
<evidence type="ECO:0000313" key="1">
    <source>
        <dbReference type="EMBL" id="ABU59740.1"/>
    </source>
</evidence>
<gene>
    <name evidence="1" type="ordered locus">Rcas_3700</name>
</gene>
<protein>
    <submittedName>
        <fullName evidence="1">Uncharacterized protein</fullName>
    </submittedName>
</protein>
<sequence>MGALLGGLYKLIRWIIELRRERQRGGEGQPFIIIPPGGDVLAVALPDPLDSPLNDRRIPYVERLPGRSVRRAMEDLLLQQRALLVCGKSGLGKTREAAHLAQTPSAEGWTVLYLPPDRWLEPPARRLEGVPDHKLLLFVDDLSRRCGSGRREVSLRADSLAQPLTLPFQERLLKTLRACFAAICGDIEEALRLLDIALQKRQTSRQWARQAPDLRALHGDPRFEQLTAS</sequence>
<keyword evidence="2" id="KW-1185">Reference proteome</keyword>